<protein>
    <submittedName>
        <fullName evidence="2">Uncharacterized protein</fullName>
    </submittedName>
</protein>
<accession>A0A0F9X964</accession>
<comment type="caution">
    <text evidence="2">The sequence shown here is derived from an EMBL/GenBank/DDBJ whole genome shotgun (WGS) entry which is preliminary data.</text>
</comment>
<evidence type="ECO:0000256" key="1">
    <source>
        <dbReference type="SAM" id="MobiDB-lite"/>
    </source>
</evidence>
<gene>
    <name evidence="2" type="ORF">LCGC14_0177610</name>
</gene>
<feature type="region of interest" description="Disordered" evidence="1">
    <location>
        <begin position="1"/>
        <end position="42"/>
    </location>
</feature>
<feature type="compositionally biased region" description="Polar residues" evidence="1">
    <location>
        <begin position="1"/>
        <end position="21"/>
    </location>
</feature>
<name>A0A0F9X964_9ZZZZ</name>
<evidence type="ECO:0000313" key="2">
    <source>
        <dbReference type="EMBL" id="KKN95516.1"/>
    </source>
</evidence>
<dbReference type="EMBL" id="LAZR01000070">
    <property type="protein sequence ID" value="KKN95516.1"/>
    <property type="molecule type" value="Genomic_DNA"/>
</dbReference>
<organism evidence="2">
    <name type="scientific">marine sediment metagenome</name>
    <dbReference type="NCBI Taxonomy" id="412755"/>
    <lineage>
        <taxon>unclassified sequences</taxon>
        <taxon>metagenomes</taxon>
        <taxon>ecological metagenomes</taxon>
    </lineage>
</organism>
<proteinExistence type="predicted"/>
<reference evidence="2" key="1">
    <citation type="journal article" date="2015" name="Nature">
        <title>Complex archaea that bridge the gap between prokaryotes and eukaryotes.</title>
        <authorList>
            <person name="Spang A."/>
            <person name="Saw J.H."/>
            <person name="Jorgensen S.L."/>
            <person name="Zaremba-Niedzwiedzka K."/>
            <person name="Martijn J."/>
            <person name="Lind A.E."/>
            <person name="van Eijk R."/>
            <person name="Schleper C."/>
            <person name="Guy L."/>
            <person name="Ettema T.J."/>
        </authorList>
    </citation>
    <scope>NUCLEOTIDE SEQUENCE</scope>
</reference>
<sequence>MPSKKSGSGNGKQTIHRSSISGKFVTEKHVRKNPRTTQTEKR</sequence>
<dbReference type="AlphaFoldDB" id="A0A0F9X964"/>